<dbReference type="RefSeq" id="WP_126822145.1">
    <property type="nucleotide sequence ID" value="NZ_JBHLWU010000001.1"/>
</dbReference>
<dbReference type="Pfam" id="PF01904">
    <property type="entry name" value="DUF72"/>
    <property type="match status" value="1"/>
</dbReference>
<proteinExistence type="predicted"/>
<sequence length="277" mass="32327">MIRIGLTTWSEHTDLSNGKKPTLAEYASKFPLVEVDTLFYGIPRKTTVASWIEAVPPSFRFILKVPKAMTLHEEWQKNYESEKDLYLQFFESVAPLISKNQLYAFLFQFPPYFSCTKENILHLKKIRKIFKELPIAIEFRNAAWFSDPMQAKMIRFMQENQFILTIVDSPQLPTNAIPFLPLATHSSKVLIRCHGRNIQGWLEKGEDWRQKRTLYDYNEKELEELAEHASQLESKQLEVAIIFNNNSGGDAYRNATSLKNRLNIQYADLNPEQIDLF</sequence>
<dbReference type="PANTHER" id="PTHR30348">
    <property type="entry name" value="UNCHARACTERIZED PROTEIN YECE"/>
    <property type="match status" value="1"/>
</dbReference>
<comment type="caution">
    <text evidence="1">The sequence shown here is derived from an EMBL/GenBank/DDBJ whole genome shotgun (WGS) entry which is preliminary data.</text>
</comment>
<name>A0A430AL36_9ENTE</name>
<keyword evidence="2" id="KW-1185">Reference proteome</keyword>
<evidence type="ECO:0000313" key="2">
    <source>
        <dbReference type="Proteomes" id="UP000288669"/>
    </source>
</evidence>
<reference evidence="1 2" key="1">
    <citation type="submission" date="2017-05" db="EMBL/GenBank/DDBJ databases">
        <title>Vagococcus spp. assemblies.</title>
        <authorList>
            <person name="Gulvik C.A."/>
        </authorList>
    </citation>
    <scope>NUCLEOTIDE SEQUENCE [LARGE SCALE GENOMIC DNA]</scope>
    <source>
        <strain evidence="1 2">DSM 24756</strain>
    </source>
</reference>
<evidence type="ECO:0008006" key="3">
    <source>
        <dbReference type="Google" id="ProtNLM"/>
    </source>
</evidence>
<dbReference type="InterPro" id="IPR002763">
    <property type="entry name" value="DUF72"/>
</dbReference>
<dbReference type="SUPFAM" id="SSF117396">
    <property type="entry name" value="TM1631-like"/>
    <property type="match status" value="1"/>
</dbReference>
<dbReference type="InterPro" id="IPR036520">
    <property type="entry name" value="UPF0759_sf"/>
</dbReference>
<dbReference type="PANTHER" id="PTHR30348:SF13">
    <property type="entry name" value="UPF0759 PROTEIN YUNF"/>
    <property type="match status" value="1"/>
</dbReference>
<gene>
    <name evidence="1" type="ORF">CBF30_01740</name>
</gene>
<dbReference type="AlphaFoldDB" id="A0A430AL36"/>
<dbReference type="Gene3D" id="3.20.20.410">
    <property type="entry name" value="Protein of unknown function UPF0759"/>
    <property type="match status" value="1"/>
</dbReference>
<organism evidence="1 2">
    <name type="scientific">Vagococcus entomophilus</name>
    <dbReference type="NCBI Taxonomy" id="1160095"/>
    <lineage>
        <taxon>Bacteria</taxon>
        <taxon>Bacillati</taxon>
        <taxon>Bacillota</taxon>
        <taxon>Bacilli</taxon>
        <taxon>Lactobacillales</taxon>
        <taxon>Enterococcaceae</taxon>
        <taxon>Vagococcus</taxon>
    </lineage>
</organism>
<evidence type="ECO:0000313" key="1">
    <source>
        <dbReference type="EMBL" id="RSU08786.1"/>
    </source>
</evidence>
<accession>A0A430AL36</accession>
<protein>
    <recommendedName>
        <fullName evidence="3">DUF72 domain-containing protein</fullName>
    </recommendedName>
</protein>
<dbReference type="EMBL" id="NGJZ01000001">
    <property type="protein sequence ID" value="RSU08786.1"/>
    <property type="molecule type" value="Genomic_DNA"/>
</dbReference>
<dbReference type="OrthoDB" id="9780310at2"/>
<dbReference type="Proteomes" id="UP000288669">
    <property type="component" value="Unassembled WGS sequence"/>
</dbReference>